<reference evidence="2" key="1">
    <citation type="submission" date="2023-10" db="EMBL/GenBank/DDBJ databases">
        <title>Genome assembly of Pristionchus species.</title>
        <authorList>
            <person name="Yoshida K."/>
            <person name="Sommer R.J."/>
        </authorList>
    </citation>
    <scope>NUCLEOTIDE SEQUENCE</scope>
    <source>
        <strain evidence="2">RS0144</strain>
    </source>
</reference>
<feature type="region of interest" description="Disordered" evidence="1">
    <location>
        <begin position="90"/>
        <end position="113"/>
    </location>
</feature>
<feature type="region of interest" description="Disordered" evidence="1">
    <location>
        <begin position="21"/>
        <end position="50"/>
    </location>
</feature>
<proteinExistence type="predicted"/>
<organism evidence="2 3">
    <name type="scientific">Pristionchus entomophagus</name>
    <dbReference type="NCBI Taxonomy" id="358040"/>
    <lineage>
        <taxon>Eukaryota</taxon>
        <taxon>Metazoa</taxon>
        <taxon>Ecdysozoa</taxon>
        <taxon>Nematoda</taxon>
        <taxon>Chromadorea</taxon>
        <taxon>Rhabditida</taxon>
        <taxon>Rhabditina</taxon>
        <taxon>Diplogasteromorpha</taxon>
        <taxon>Diplogasteroidea</taxon>
        <taxon>Neodiplogasteridae</taxon>
        <taxon>Pristionchus</taxon>
    </lineage>
</organism>
<dbReference type="AlphaFoldDB" id="A0AAV5UNJ7"/>
<feature type="non-terminal residue" evidence="2">
    <location>
        <position position="170"/>
    </location>
</feature>
<protein>
    <submittedName>
        <fullName evidence="2">Uncharacterized protein</fullName>
    </submittedName>
</protein>
<gene>
    <name evidence="2" type="ORF">PENTCL1PPCAC_30776</name>
</gene>
<comment type="caution">
    <text evidence="2">The sequence shown here is derived from an EMBL/GenBank/DDBJ whole genome shotgun (WGS) entry which is preliminary data.</text>
</comment>
<sequence length="170" mass="18087">MTPCPVRDTLPDHVMMTTAVPFFEKRRRTGGEGGGGAKRRSPSDRLRSDSTIEQRLLALSQENELLKSRLESRAAMDSLMGGMPALPAASATAAAGGGQRSSRTPLRRPHLSHHSEIRTCSSAHLLQQHQRYGCCKSAYAAAGSAASSNSAAVATSLPYSPSLHLIFISS</sequence>
<accession>A0AAV5UNJ7</accession>
<evidence type="ECO:0000256" key="1">
    <source>
        <dbReference type="SAM" id="MobiDB-lite"/>
    </source>
</evidence>
<keyword evidence="3" id="KW-1185">Reference proteome</keyword>
<feature type="compositionally biased region" description="Basic and acidic residues" evidence="1">
    <location>
        <begin position="41"/>
        <end position="50"/>
    </location>
</feature>
<name>A0AAV5UNJ7_9BILA</name>
<evidence type="ECO:0000313" key="3">
    <source>
        <dbReference type="Proteomes" id="UP001432027"/>
    </source>
</evidence>
<dbReference type="Proteomes" id="UP001432027">
    <property type="component" value="Unassembled WGS sequence"/>
</dbReference>
<dbReference type="EMBL" id="BTSX01000130">
    <property type="protein sequence ID" value="GMT08602.1"/>
    <property type="molecule type" value="Genomic_DNA"/>
</dbReference>
<evidence type="ECO:0000313" key="2">
    <source>
        <dbReference type="EMBL" id="GMT08602.1"/>
    </source>
</evidence>